<dbReference type="RefSeq" id="WP_196778455.1">
    <property type="nucleotide sequence ID" value="NZ_PTIW01000001.1"/>
</dbReference>
<reference evidence="1 2" key="1">
    <citation type="submission" date="2018-02" db="EMBL/GenBank/DDBJ databases">
        <title>Subsurface microbial communities from deep shales in Ohio and West Virginia, USA.</title>
        <authorList>
            <person name="Wrighton K."/>
        </authorList>
    </citation>
    <scope>NUCLEOTIDE SEQUENCE [LARGE SCALE GENOMIC DNA]</scope>
    <source>
        <strain evidence="1 2">MARC-MIP3H16</strain>
    </source>
</reference>
<protein>
    <recommendedName>
        <fullName evidence="3">Restriction endonuclease</fullName>
    </recommendedName>
</protein>
<comment type="caution">
    <text evidence="1">The sequence shown here is derived from an EMBL/GenBank/DDBJ whole genome shotgun (WGS) entry which is preliminary data.</text>
</comment>
<name>A0AB36ZZC6_9BACT</name>
<dbReference type="Proteomes" id="UP000239861">
    <property type="component" value="Unassembled WGS sequence"/>
</dbReference>
<gene>
    <name evidence="1" type="ORF">B0F89_10121</name>
</gene>
<accession>A0AB36ZZC6</accession>
<sequence>MIAKDKTILPAIETVLKTGNEQFIFDGEKLPLNVLSFWSWSSSELLGNALRGILAEFIVASTIDQLHSPREEWDAYDLKTKNGLKIEIKSSSYLQSWEQAELSKIIFGIQPTHENRINPTEQIRQSNIYIFCVLAHKDKNSVNPLDLSQWDFYILETSILNMKVKNQKSITLSSLEKLNPIKIKYDNLESEIIRLEEKILN</sequence>
<proteinExistence type="predicted"/>
<organism evidence="1 2">
    <name type="scientific">Malaciobacter marinus</name>
    <dbReference type="NCBI Taxonomy" id="505249"/>
    <lineage>
        <taxon>Bacteria</taxon>
        <taxon>Pseudomonadati</taxon>
        <taxon>Campylobacterota</taxon>
        <taxon>Epsilonproteobacteria</taxon>
        <taxon>Campylobacterales</taxon>
        <taxon>Arcobacteraceae</taxon>
        <taxon>Malaciobacter</taxon>
    </lineage>
</organism>
<dbReference type="AlphaFoldDB" id="A0AB36ZZC6"/>
<evidence type="ECO:0000313" key="2">
    <source>
        <dbReference type="Proteomes" id="UP000239861"/>
    </source>
</evidence>
<evidence type="ECO:0000313" key="1">
    <source>
        <dbReference type="EMBL" id="PPK62823.1"/>
    </source>
</evidence>
<evidence type="ECO:0008006" key="3">
    <source>
        <dbReference type="Google" id="ProtNLM"/>
    </source>
</evidence>
<dbReference type="EMBL" id="PTIW01000001">
    <property type="protein sequence ID" value="PPK62823.1"/>
    <property type="molecule type" value="Genomic_DNA"/>
</dbReference>